<evidence type="ECO:0000256" key="5">
    <source>
        <dbReference type="RuleBase" id="RU362125"/>
    </source>
</evidence>
<keyword evidence="10" id="KW-1185">Reference proteome</keyword>
<dbReference type="InterPro" id="IPR037069">
    <property type="entry name" value="AcylCoA_DH/ox_N_sf"/>
</dbReference>
<dbReference type="Gene3D" id="1.20.140.10">
    <property type="entry name" value="Butyryl-CoA Dehydrogenase, subunit A, domain 3"/>
    <property type="match status" value="1"/>
</dbReference>
<reference evidence="9 10" key="1">
    <citation type="journal article" date="2019" name="Int. J. Syst. Evol. Microbiol.">
        <title>The Global Catalogue of Microorganisms (GCM) 10K type strain sequencing project: providing services to taxonomists for standard genome sequencing and annotation.</title>
        <authorList>
            <consortium name="The Broad Institute Genomics Platform"/>
            <consortium name="The Broad Institute Genome Sequencing Center for Infectious Disease"/>
            <person name="Wu L."/>
            <person name="Ma J."/>
        </authorList>
    </citation>
    <scope>NUCLEOTIDE SEQUENCE [LARGE SCALE GENOMIC DNA]</scope>
    <source>
        <strain evidence="9 10">JCM 14901</strain>
    </source>
</reference>
<sequence>MSYTPVPGQRVEGYDLTRRLDPDFYAVFRDVPDADRGAWERAKTFADEVIPVIDEYWDRGEYNLDFARRMGELDLFTDGIEHDGITHLSPLAAGLVNMEISRGDGSMGTILAVQGGLALRTLALFGSDEQKAQYLAPVARGEVLASFALTEPDHGSDSVSLETEAVRDGDEWVLNGAKKWIGNGASGGITFVWARVPGGDGSGTVRCFLVPQDTPGYDGRPILGKASLRAIHQAHITLTDVRLPADAVLPGSHSFKDASTVLYATRSGVAWSALGHATACYESALTYAKERVQFGKPLIGFQMVQERLTQMLDELTGMQLFCRRLADLEQAGQLLPTQASLAKYHNTRAARRIASVARDMLGGNGILLEHRVMRHMADIESIHTYEGTESVQALLIGRDITGVGAFA</sequence>
<dbReference type="Pfam" id="PF00441">
    <property type="entry name" value="Acyl-CoA_dh_1"/>
    <property type="match status" value="1"/>
</dbReference>
<evidence type="ECO:0000256" key="3">
    <source>
        <dbReference type="ARBA" id="ARBA00022630"/>
    </source>
</evidence>
<dbReference type="Pfam" id="PF02771">
    <property type="entry name" value="Acyl-CoA_dh_N"/>
    <property type="match status" value="1"/>
</dbReference>
<dbReference type="Gene3D" id="1.10.540.10">
    <property type="entry name" value="Acyl-CoA dehydrogenase/oxidase, N-terminal domain"/>
    <property type="match status" value="1"/>
</dbReference>
<proteinExistence type="inferred from homology"/>
<dbReference type="PANTHER" id="PTHR43188">
    <property type="entry name" value="ACYL-COENZYME A OXIDASE"/>
    <property type="match status" value="1"/>
</dbReference>
<dbReference type="PANTHER" id="PTHR43188:SF1">
    <property type="entry name" value="ACYL-COA DEHYDROGENASE"/>
    <property type="match status" value="1"/>
</dbReference>
<dbReference type="Pfam" id="PF02770">
    <property type="entry name" value="Acyl-CoA_dh_M"/>
    <property type="match status" value="1"/>
</dbReference>
<feature type="domain" description="Acyl-CoA oxidase/dehydrogenase middle" evidence="7">
    <location>
        <begin position="146"/>
        <end position="241"/>
    </location>
</feature>
<dbReference type="RefSeq" id="WP_344090565.1">
    <property type="nucleotide sequence ID" value="NZ_BAAAOG010000001.1"/>
</dbReference>
<evidence type="ECO:0000313" key="9">
    <source>
        <dbReference type="EMBL" id="GAA1945018.1"/>
    </source>
</evidence>
<dbReference type="InterPro" id="IPR036250">
    <property type="entry name" value="AcylCo_DH-like_C"/>
</dbReference>
<dbReference type="SUPFAM" id="SSF56645">
    <property type="entry name" value="Acyl-CoA dehydrogenase NM domain-like"/>
    <property type="match status" value="1"/>
</dbReference>
<evidence type="ECO:0000256" key="2">
    <source>
        <dbReference type="ARBA" id="ARBA00009347"/>
    </source>
</evidence>
<evidence type="ECO:0000259" key="7">
    <source>
        <dbReference type="Pfam" id="PF02770"/>
    </source>
</evidence>
<dbReference type="EMBL" id="BAAAOG010000001">
    <property type="protein sequence ID" value="GAA1945018.1"/>
    <property type="molecule type" value="Genomic_DNA"/>
</dbReference>
<comment type="caution">
    <text evidence="9">The sequence shown here is derived from an EMBL/GenBank/DDBJ whole genome shotgun (WGS) entry which is preliminary data.</text>
</comment>
<keyword evidence="4 5" id="KW-0274">FAD</keyword>
<organism evidence="9 10">
    <name type="scientific">Microbacterium deminutum</name>
    <dbReference type="NCBI Taxonomy" id="344164"/>
    <lineage>
        <taxon>Bacteria</taxon>
        <taxon>Bacillati</taxon>
        <taxon>Actinomycetota</taxon>
        <taxon>Actinomycetes</taxon>
        <taxon>Micrococcales</taxon>
        <taxon>Microbacteriaceae</taxon>
        <taxon>Microbacterium</taxon>
    </lineage>
</organism>
<name>A0ABN2Q5Y4_9MICO</name>
<dbReference type="SUPFAM" id="SSF47203">
    <property type="entry name" value="Acyl-CoA dehydrogenase C-terminal domain-like"/>
    <property type="match status" value="1"/>
</dbReference>
<evidence type="ECO:0000256" key="4">
    <source>
        <dbReference type="ARBA" id="ARBA00022827"/>
    </source>
</evidence>
<evidence type="ECO:0000256" key="1">
    <source>
        <dbReference type="ARBA" id="ARBA00001974"/>
    </source>
</evidence>
<dbReference type="InterPro" id="IPR009075">
    <property type="entry name" value="AcylCo_DH/oxidase_C"/>
</dbReference>
<dbReference type="InterPro" id="IPR006089">
    <property type="entry name" value="Acyl-CoA_DH_CS"/>
</dbReference>
<evidence type="ECO:0000313" key="10">
    <source>
        <dbReference type="Proteomes" id="UP001499933"/>
    </source>
</evidence>
<protein>
    <submittedName>
        <fullName evidence="9">Acyl-CoA dehydrogenase family protein</fullName>
    </submittedName>
</protein>
<dbReference type="Gene3D" id="2.40.110.10">
    <property type="entry name" value="Butyryl-CoA Dehydrogenase, subunit A, domain 2"/>
    <property type="match status" value="1"/>
</dbReference>
<dbReference type="InterPro" id="IPR009100">
    <property type="entry name" value="AcylCoA_DH/oxidase_NM_dom_sf"/>
</dbReference>
<keyword evidence="5" id="KW-0560">Oxidoreductase</keyword>
<dbReference type="InterPro" id="IPR046373">
    <property type="entry name" value="Acyl-CoA_Oxase/DH_mid-dom_sf"/>
</dbReference>
<evidence type="ECO:0000259" key="6">
    <source>
        <dbReference type="Pfam" id="PF00441"/>
    </source>
</evidence>
<dbReference type="PROSITE" id="PS00073">
    <property type="entry name" value="ACYL_COA_DH_2"/>
    <property type="match status" value="1"/>
</dbReference>
<feature type="domain" description="Acyl-CoA dehydrogenase/oxidase N-terminal" evidence="8">
    <location>
        <begin position="40"/>
        <end position="142"/>
    </location>
</feature>
<keyword evidence="3 5" id="KW-0285">Flavoprotein</keyword>
<gene>
    <name evidence="9" type="ORF">GCM10009776_03630</name>
</gene>
<evidence type="ECO:0000259" key="8">
    <source>
        <dbReference type="Pfam" id="PF02771"/>
    </source>
</evidence>
<comment type="similarity">
    <text evidence="2 5">Belongs to the acyl-CoA dehydrogenase family.</text>
</comment>
<dbReference type="InterPro" id="IPR013786">
    <property type="entry name" value="AcylCoA_DH/ox_N"/>
</dbReference>
<accession>A0ABN2Q5Y4</accession>
<dbReference type="InterPro" id="IPR006091">
    <property type="entry name" value="Acyl-CoA_Oxase/DH_mid-dom"/>
</dbReference>
<feature type="domain" description="Acyl-CoA dehydrogenase/oxidase C-terminal" evidence="6">
    <location>
        <begin position="256"/>
        <end position="400"/>
    </location>
</feature>
<dbReference type="Proteomes" id="UP001499933">
    <property type="component" value="Unassembled WGS sequence"/>
</dbReference>
<dbReference type="InterPro" id="IPR045008">
    <property type="entry name" value="ACX4-like"/>
</dbReference>
<comment type="cofactor">
    <cofactor evidence="1 5">
        <name>FAD</name>
        <dbReference type="ChEBI" id="CHEBI:57692"/>
    </cofactor>
</comment>